<evidence type="ECO:0000259" key="3">
    <source>
        <dbReference type="Pfam" id="PF25954"/>
    </source>
</evidence>
<sequence length="374" mass="42295">MSQINKYGYNPLIRIPSVWLLLVLIVSNSCQNKREAIQPEYRELTESVYASVIVQPDSLYQVYAIVSGILDKNLIEEGDPVVKGQNIIQVINNTPKLNTENAKLQLQLAQENYSGRAAILNSIEDEILSATLKYKNDSTTFFRQKNLWNQQIGSKAEYDAKKLNYELSKNNLQLIRSRYQRTQSELLTALKQAKNNLATTQIASEDFTISSKINGNVYALYKEPGEIVNTMEPLATLGSKNRFIIEMLVDEVDIVKVNVNQLVIITLDAYGDQVFKGRVYRILPKKDEQNQTFTVEALFDHQPTKLYPGLSGEANIIIAKKDSVLTLPISYVRNNQVETESGIKDVETGMQNMEFVEIISGINANTKVYEPDEL</sequence>
<dbReference type="EMBL" id="JAXDAE010000011">
    <property type="protein sequence ID" value="MDY2587923.1"/>
    <property type="molecule type" value="Genomic_DNA"/>
</dbReference>
<comment type="subcellular location">
    <subcellularLocation>
        <location evidence="1">Cell envelope</location>
    </subcellularLocation>
</comment>
<name>A0ABU5ENR9_9FLAO</name>
<gene>
    <name evidence="4" type="ORF">SNF14_11285</name>
</gene>
<dbReference type="RefSeq" id="WP_320556273.1">
    <property type="nucleotide sequence ID" value="NZ_JAXDAE010000011.1"/>
</dbReference>
<dbReference type="Gene3D" id="2.40.30.170">
    <property type="match status" value="1"/>
</dbReference>
<organism evidence="4 5">
    <name type="scientific">Winogradskyella aquimaris</name>
    <dbReference type="NCBI Taxonomy" id="864074"/>
    <lineage>
        <taxon>Bacteria</taxon>
        <taxon>Pseudomonadati</taxon>
        <taxon>Bacteroidota</taxon>
        <taxon>Flavobacteriia</taxon>
        <taxon>Flavobacteriales</taxon>
        <taxon>Flavobacteriaceae</taxon>
        <taxon>Winogradskyella</taxon>
    </lineage>
</organism>
<accession>A0ABU5ENR9</accession>
<comment type="caution">
    <text evidence="4">The sequence shown here is derived from an EMBL/GenBank/DDBJ whole genome shotgun (WGS) entry which is preliminary data.</text>
</comment>
<feature type="domain" description="CusB-like beta-barrel" evidence="3">
    <location>
        <begin position="246"/>
        <end position="315"/>
    </location>
</feature>
<dbReference type="InterPro" id="IPR050465">
    <property type="entry name" value="UPF0194_transport"/>
</dbReference>
<dbReference type="Pfam" id="PF25954">
    <property type="entry name" value="Beta-barrel_RND_2"/>
    <property type="match status" value="1"/>
</dbReference>
<dbReference type="PANTHER" id="PTHR32347">
    <property type="entry name" value="EFFLUX SYSTEM COMPONENT YKNX-RELATED"/>
    <property type="match status" value="1"/>
</dbReference>
<evidence type="ECO:0000313" key="5">
    <source>
        <dbReference type="Proteomes" id="UP001285855"/>
    </source>
</evidence>
<keyword evidence="2" id="KW-0175">Coiled coil</keyword>
<proteinExistence type="predicted"/>
<dbReference type="SUPFAM" id="SSF111369">
    <property type="entry name" value="HlyD-like secretion proteins"/>
    <property type="match status" value="1"/>
</dbReference>
<protein>
    <submittedName>
        <fullName evidence="4">HlyD family efflux transporter periplasmic adaptor subunit</fullName>
    </submittedName>
</protein>
<evidence type="ECO:0000313" key="4">
    <source>
        <dbReference type="EMBL" id="MDY2587923.1"/>
    </source>
</evidence>
<evidence type="ECO:0000256" key="1">
    <source>
        <dbReference type="ARBA" id="ARBA00004196"/>
    </source>
</evidence>
<dbReference type="InterPro" id="IPR058792">
    <property type="entry name" value="Beta-barrel_RND_2"/>
</dbReference>
<reference evidence="4 5" key="1">
    <citation type="submission" date="2023-11" db="EMBL/GenBank/DDBJ databases">
        <title>Winogradskyella pelagius sp. nov., isolated from coastal sediment.</title>
        <authorList>
            <person name="Li F."/>
        </authorList>
    </citation>
    <scope>NUCLEOTIDE SEQUENCE [LARGE SCALE GENOMIC DNA]</scope>
    <source>
        <strain evidence="4 5">KCTC 23502</strain>
    </source>
</reference>
<evidence type="ECO:0000256" key="2">
    <source>
        <dbReference type="ARBA" id="ARBA00023054"/>
    </source>
</evidence>
<keyword evidence="5" id="KW-1185">Reference proteome</keyword>
<dbReference type="Gene3D" id="2.40.50.100">
    <property type="match status" value="1"/>
</dbReference>
<dbReference type="Proteomes" id="UP001285855">
    <property type="component" value="Unassembled WGS sequence"/>
</dbReference>